<dbReference type="InterPro" id="IPR027409">
    <property type="entry name" value="GroEL-like_apical_dom_sf"/>
</dbReference>
<dbReference type="GeneID" id="64627269"/>
<dbReference type="Proteomes" id="UP000807769">
    <property type="component" value="Unassembled WGS sequence"/>
</dbReference>
<dbReference type="EMBL" id="JABBWG010000032">
    <property type="protein sequence ID" value="KAG1810627.1"/>
    <property type="molecule type" value="Genomic_DNA"/>
</dbReference>
<sequence length="125" mass="13770">MSFVAEAVLFGCELDVSSKKFQIFKEIADSGIRVIIIGLSIGDLVLHYLNHFNITILKILSKFDPHHVAHVINVTPFTCIGTLTQASYVDIFKMTEISGDCVTVLWQLTPNEDGHQSHVVGVGNT</sequence>
<protein>
    <submittedName>
        <fullName evidence="1">Uncharacterized protein</fullName>
    </submittedName>
</protein>
<evidence type="ECO:0000313" key="2">
    <source>
        <dbReference type="Proteomes" id="UP000807769"/>
    </source>
</evidence>
<dbReference type="SUPFAM" id="SSF52029">
    <property type="entry name" value="GroEL apical domain-like"/>
    <property type="match status" value="1"/>
</dbReference>
<dbReference type="RefSeq" id="XP_041189523.1">
    <property type="nucleotide sequence ID" value="XM_041333252.1"/>
</dbReference>
<name>A0A9P7E4P6_9AGAM</name>
<dbReference type="OrthoDB" id="2672848at2759"/>
<dbReference type="Gene3D" id="3.50.7.10">
    <property type="entry name" value="GroEL"/>
    <property type="match status" value="1"/>
</dbReference>
<evidence type="ECO:0000313" key="1">
    <source>
        <dbReference type="EMBL" id="KAG1810627.1"/>
    </source>
</evidence>
<accession>A0A9P7E4P6</accession>
<reference evidence="1" key="1">
    <citation type="journal article" date="2020" name="New Phytol.">
        <title>Comparative genomics reveals dynamic genome evolution in host specialist ectomycorrhizal fungi.</title>
        <authorList>
            <person name="Lofgren L.A."/>
            <person name="Nguyen N.H."/>
            <person name="Vilgalys R."/>
            <person name="Ruytinx J."/>
            <person name="Liao H.L."/>
            <person name="Branco S."/>
            <person name="Kuo A."/>
            <person name="LaButti K."/>
            <person name="Lipzen A."/>
            <person name="Andreopoulos W."/>
            <person name="Pangilinan J."/>
            <person name="Riley R."/>
            <person name="Hundley H."/>
            <person name="Na H."/>
            <person name="Barry K."/>
            <person name="Grigoriev I.V."/>
            <person name="Stajich J.E."/>
            <person name="Kennedy P.G."/>
        </authorList>
    </citation>
    <scope>NUCLEOTIDE SEQUENCE</scope>
    <source>
        <strain evidence="1">MN1</strain>
    </source>
</reference>
<organism evidence="1 2">
    <name type="scientific">Suillus subaureus</name>
    <dbReference type="NCBI Taxonomy" id="48587"/>
    <lineage>
        <taxon>Eukaryota</taxon>
        <taxon>Fungi</taxon>
        <taxon>Dikarya</taxon>
        <taxon>Basidiomycota</taxon>
        <taxon>Agaricomycotina</taxon>
        <taxon>Agaricomycetes</taxon>
        <taxon>Agaricomycetidae</taxon>
        <taxon>Boletales</taxon>
        <taxon>Suillineae</taxon>
        <taxon>Suillaceae</taxon>
        <taxon>Suillus</taxon>
    </lineage>
</organism>
<comment type="caution">
    <text evidence="1">The sequence shown here is derived from an EMBL/GenBank/DDBJ whole genome shotgun (WGS) entry which is preliminary data.</text>
</comment>
<dbReference type="AlphaFoldDB" id="A0A9P7E4P6"/>
<keyword evidence="2" id="KW-1185">Reference proteome</keyword>
<proteinExistence type="predicted"/>
<gene>
    <name evidence="1" type="ORF">BJ212DRAFT_1302359</name>
</gene>